<keyword evidence="1" id="KW-0813">Transport</keyword>
<evidence type="ECO:0000313" key="2">
    <source>
        <dbReference type="Proteomes" id="UP001183585"/>
    </source>
</evidence>
<dbReference type="PANTHER" id="PTHR43649:SF14">
    <property type="entry name" value="BLR3389 PROTEIN"/>
    <property type="match status" value="1"/>
</dbReference>
<dbReference type="Gene3D" id="3.40.190.10">
    <property type="entry name" value="Periplasmic binding protein-like II"/>
    <property type="match status" value="2"/>
</dbReference>
<evidence type="ECO:0000313" key="1">
    <source>
        <dbReference type="EMBL" id="MDR7381763.1"/>
    </source>
</evidence>
<keyword evidence="2" id="KW-1185">Reference proteome</keyword>
<dbReference type="EMBL" id="JAVDYE010000001">
    <property type="protein sequence ID" value="MDR7381763.1"/>
    <property type="molecule type" value="Genomic_DNA"/>
</dbReference>
<dbReference type="PANTHER" id="PTHR43649">
    <property type="entry name" value="ARABINOSE-BINDING PROTEIN-RELATED"/>
    <property type="match status" value="1"/>
</dbReference>
<organism evidence="1 2">
    <name type="scientific">Promicromonospora iranensis</name>
    <dbReference type="NCBI Taxonomy" id="1105144"/>
    <lineage>
        <taxon>Bacteria</taxon>
        <taxon>Bacillati</taxon>
        <taxon>Actinomycetota</taxon>
        <taxon>Actinomycetes</taxon>
        <taxon>Micrococcales</taxon>
        <taxon>Promicromonosporaceae</taxon>
        <taxon>Promicromonospora</taxon>
    </lineage>
</organism>
<dbReference type="Pfam" id="PF01547">
    <property type="entry name" value="SBP_bac_1"/>
    <property type="match status" value="1"/>
</dbReference>
<proteinExistence type="predicted"/>
<dbReference type="PROSITE" id="PS51257">
    <property type="entry name" value="PROKAR_LIPOPROTEIN"/>
    <property type="match status" value="1"/>
</dbReference>
<sequence length="433" mass="47253">MSAKTLPRAMVDRRTVLRLGAGLGAAAVLSSCARGTLTRAASGADVTLTNDNPTWASGFESIGKVLRERTGHGVSVRAVPDVSGYQQLVRMSARTDSTTDLVKWWNGYRLRDIARSGIFADLSTVWDDAERRGWVSPAARESFSHDGRPYAIPLYQSYYAIFYSKPAFERLGLSVPSTWDEFITTAEALRDGGVVPIGSGGATTWESLIWFQQLVNGLDPDFYRALTEGEASYTDDTAQEAMALWVDMYDRGLFSPPDFAVQEAPGRFTEGTVGMNLYGTWQAASYVQAGLDEETFGLFLLPSVNPDAPAAVVTESGALAVSENGHKRSAALTVAADWLSTDAQQVWVDFLNDLSANTAALPPVQPVRDLARQVEQARPVLATRYWEASPPALIEGNVQELSAFMANPTAASARSTLQRMQERADIEWEMWSL</sequence>
<gene>
    <name evidence="1" type="ORF">J2S48_001278</name>
</gene>
<protein>
    <submittedName>
        <fullName evidence="1">Multiple sugar transport system substrate-binding protein</fullName>
    </submittedName>
</protein>
<name>A0ABU2CKB2_9MICO</name>
<dbReference type="InterPro" id="IPR006059">
    <property type="entry name" value="SBP"/>
</dbReference>
<accession>A0ABU2CKB2</accession>
<keyword evidence="1" id="KW-0762">Sugar transport</keyword>
<comment type="caution">
    <text evidence="1">The sequence shown here is derived from an EMBL/GenBank/DDBJ whole genome shotgun (WGS) entry which is preliminary data.</text>
</comment>
<reference evidence="1 2" key="1">
    <citation type="submission" date="2023-07" db="EMBL/GenBank/DDBJ databases">
        <title>Sequencing the genomes of 1000 actinobacteria strains.</title>
        <authorList>
            <person name="Klenk H.-P."/>
        </authorList>
    </citation>
    <scope>NUCLEOTIDE SEQUENCE [LARGE SCALE GENOMIC DNA]</scope>
    <source>
        <strain evidence="1 2">DSM 45554</strain>
    </source>
</reference>
<dbReference type="RefSeq" id="WP_274995514.1">
    <property type="nucleotide sequence ID" value="NZ_JAJQQP010000010.1"/>
</dbReference>
<dbReference type="InterPro" id="IPR050490">
    <property type="entry name" value="Bact_solute-bd_prot1"/>
</dbReference>
<dbReference type="Proteomes" id="UP001183585">
    <property type="component" value="Unassembled WGS sequence"/>
</dbReference>
<dbReference type="SUPFAM" id="SSF53850">
    <property type="entry name" value="Periplasmic binding protein-like II"/>
    <property type="match status" value="1"/>
</dbReference>
<dbReference type="PROSITE" id="PS51318">
    <property type="entry name" value="TAT"/>
    <property type="match status" value="1"/>
</dbReference>
<dbReference type="InterPro" id="IPR006311">
    <property type="entry name" value="TAT_signal"/>
</dbReference>